<dbReference type="PROSITE" id="PS50878">
    <property type="entry name" value="RT_POL"/>
    <property type="match status" value="1"/>
</dbReference>
<dbReference type="CDD" id="cd01650">
    <property type="entry name" value="RT_nLTR_like"/>
    <property type="match status" value="1"/>
</dbReference>
<dbReference type="InterPro" id="IPR043128">
    <property type="entry name" value="Rev_trsase/Diguanyl_cyclase"/>
</dbReference>
<dbReference type="SUPFAM" id="SSF56672">
    <property type="entry name" value="DNA/RNA polymerases"/>
    <property type="match status" value="1"/>
</dbReference>
<comment type="caution">
    <text evidence="2">The sequence shown here is derived from an EMBL/GenBank/DDBJ whole genome shotgun (WGS) entry which is preliminary data.</text>
</comment>
<dbReference type="PANTHER" id="PTHR33332">
    <property type="entry name" value="REVERSE TRANSCRIPTASE DOMAIN-CONTAINING PROTEIN"/>
    <property type="match status" value="1"/>
</dbReference>
<organism evidence="2 3">
    <name type="scientific">Tenebrio molitor</name>
    <name type="common">Yellow mealworm beetle</name>
    <dbReference type="NCBI Taxonomy" id="7067"/>
    <lineage>
        <taxon>Eukaryota</taxon>
        <taxon>Metazoa</taxon>
        <taxon>Ecdysozoa</taxon>
        <taxon>Arthropoda</taxon>
        <taxon>Hexapoda</taxon>
        <taxon>Insecta</taxon>
        <taxon>Pterygota</taxon>
        <taxon>Neoptera</taxon>
        <taxon>Endopterygota</taxon>
        <taxon>Coleoptera</taxon>
        <taxon>Polyphaga</taxon>
        <taxon>Cucujiformia</taxon>
        <taxon>Tenebrionidae</taxon>
        <taxon>Tenebrio</taxon>
    </lineage>
</organism>
<dbReference type="Proteomes" id="UP000719412">
    <property type="component" value="Unassembled WGS sequence"/>
</dbReference>
<name>A0A8J6HIP5_TENMO</name>
<dbReference type="GO" id="GO:0071897">
    <property type="term" value="P:DNA biosynthetic process"/>
    <property type="evidence" value="ECO:0007669"/>
    <property type="project" value="UniProtKB-ARBA"/>
</dbReference>
<evidence type="ECO:0000313" key="2">
    <source>
        <dbReference type="EMBL" id="KAH0814811.1"/>
    </source>
</evidence>
<dbReference type="EMBL" id="JABDTM020023895">
    <property type="protein sequence ID" value="KAH0814811.1"/>
    <property type="molecule type" value="Genomic_DNA"/>
</dbReference>
<reference evidence="2" key="2">
    <citation type="submission" date="2021-08" db="EMBL/GenBank/DDBJ databases">
        <authorList>
            <person name="Eriksson T."/>
        </authorList>
    </citation>
    <scope>NUCLEOTIDE SEQUENCE</scope>
    <source>
        <strain evidence="2">Stoneville</strain>
        <tissue evidence="2">Whole head</tissue>
    </source>
</reference>
<dbReference type="InterPro" id="IPR043502">
    <property type="entry name" value="DNA/RNA_pol_sf"/>
</dbReference>
<keyword evidence="3" id="KW-1185">Reference proteome</keyword>
<sequence>MRRADGEGARRVGGEEDPWEWDSVRSGALWRYCGTTERSDTKGRVTTGIKISHLSATSKIVEKVLMRRLNRITKQLGMEKTTQAGFKKRYNTTIQLVRVINDIITEFNKSKTTAMTLIDLEKAFDSMWINGLIKKMNDGGVDPNFTRLIHSYLSKRIIKAKVNSTISTPRTIDSGVPQGSVLGPILFNLYTHDIRDFQRTKTALYADDMATYAHSYYAQAALTQNQIHVRMLEKYYARWKLKINESKTETIIFARKRTNTKLITKLKVGDHTIAPKDTVKYLGLQLGARLNLKRHIKMATARGNAAIRILYPLLNRNSGMSQGNKTLLYKQVIRPIITYGAPILSHISNYALEPLEVLQNKCMRLATGASRYTRITDLRERTGLPSIREHTTATR</sequence>
<protein>
    <recommendedName>
        <fullName evidence="1">Reverse transcriptase domain-containing protein</fullName>
    </recommendedName>
</protein>
<dbReference type="Gene3D" id="3.30.70.270">
    <property type="match status" value="1"/>
</dbReference>
<dbReference type="Pfam" id="PF00078">
    <property type="entry name" value="RVT_1"/>
    <property type="match status" value="1"/>
</dbReference>
<reference evidence="2" key="1">
    <citation type="journal article" date="2020" name="J Insects Food Feed">
        <title>The yellow mealworm (Tenebrio molitor) genome: a resource for the emerging insects as food and feed industry.</title>
        <authorList>
            <person name="Eriksson T."/>
            <person name="Andere A."/>
            <person name="Kelstrup H."/>
            <person name="Emery V."/>
            <person name="Picard C."/>
        </authorList>
    </citation>
    <scope>NUCLEOTIDE SEQUENCE</scope>
    <source>
        <strain evidence="2">Stoneville</strain>
        <tissue evidence="2">Whole head</tissue>
    </source>
</reference>
<dbReference type="AlphaFoldDB" id="A0A8J6HIP5"/>
<evidence type="ECO:0000313" key="3">
    <source>
        <dbReference type="Proteomes" id="UP000719412"/>
    </source>
</evidence>
<gene>
    <name evidence="2" type="ORF">GEV33_007980</name>
</gene>
<accession>A0A8J6HIP5</accession>
<evidence type="ECO:0000259" key="1">
    <source>
        <dbReference type="PROSITE" id="PS50878"/>
    </source>
</evidence>
<feature type="domain" description="Reverse transcriptase" evidence="1">
    <location>
        <begin position="1"/>
        <end position="286"/>
    </location>
</feature>
<proteinExistence type="predicted"/>
<dbReference type="InterPro" id="IPR000477">
    <property type="entry name" value="RT_dom"/>
</dbReference>